<comment type="caution">
    <text evidence="2">The sequence shown here is derived from an EMBL/GenBank/DDBJ whole genome shotgun (WGS) entry which is preliminary data.</text>
</comment>
<evidence type="ECO:0000313" key="3">
    <source>
        <dbReference type="Proteomes" id="UP000470302"/>
    </source>
</evidence>
<dbReference type="Pfam" id="PF14534">
    <property type="entry name" value="DUF4440"/>
    <property type="match status" value="1"/>
</dbReference>
<evidence type="ECO:0000259" key="1">
    <source>
        <dbReference type="Pfam" id="PF14534"/>
    </source>
</evidence>
<protein>
    <submittedName>
        <fullName evidence="2">DUF4440 domain-containing protein</fullName>
    </submittedName>
</protein>
<dbReference type="Proteomes" id="UP000470302">
    <property type="component" value="Unassembled WGS sequence"/>
</dbReference>
<sequence>MWTHVSSIETSASPAEVWAKFADVAGWKRWNAGIVNIELHGPFAEGTRFTMQVPGGDIFVSTLRAVRENEEFTDETVIDDNRVLVFHRIEALPSGGSRISYSTEITGPQEAEFGPMVVGDFPDVLAALKRHLEIPAAEERLRLAMQASDVQALDRILADDLLFTNHMGQIVSKAQDLELHRTGTLRFRSVETVELQVLGNAALPMTSICVKLAGTYGGQNFEALLRFTRIWRQADDGQWQLVVVHSSPVLISSDSDRK</sequence>
<dbReference type="InterPro" id="IPR019587">
    <property type="entry name" value="Polyketide_cyclase/dehydratase"/>
</dbReference>
<dbReference type="SUPFAM" id="SSF54427">
    <property type="entry name" value="NTF2-like"/>
    <property type="match status" value="1"/>
</dbReference>
<dbReference type="Gene3D" id="3.30.530.20">
    <property type="match status" value="1"/>
</dbReference>
<dbReference type="InterPro" id="IPR027843">
    <property type="entry name" value="DUF4440"/>
</dbReference>
<reference evidence="2 3" key="1">
    <citation type="submission" date="2020-01" db="EMBL/GenBank/DDBJ databases">
        <title>Novel species isolated from a subtropical stream in China.</title>
        <authorList>
            <person name="Lu H."/>
        </authorList>
    </citation>
    <scope>NUCLEOTIDE SEQUENCE [LARGE SCALE GENOMIC DNA]</scope>
    <source>
        <strain evidence="2 3">FT82W</strain>
    </source>
</reference>
<dbReference type="AlphaFoldDB" id="A0A845FY38"/>
<gene>
    <name evidence="2" type="ORF">GTP91_03035</name>
</gene>
<dbReference type="SUPFAM" id="SSF55961">
    <property type="entry name" value="Bet v1-like"/>
    <property type="match status" value="1"/>
</dbReference>
<dbReference type="Pfam" id="PF10604">
    <property type="entry name" value="Polyketide_cyc2"/>
    <property type="match status" value="1"/>
</dbReference>
<dbReference type="InterPro" id="IPR023393">
    <property type="entry name" value="START-like_dom_sf"/>
</dbReference>
<name>A0A845FY38_9BURK</name>
<dbReference type="Gene3D" id="3.10.450.50">
    <property type="match status" value="1"/>
</dbReference>
<proteinExistence type="predicted"/>
<evidence type="ECO:0000313" key="2">
    <source>
        <dbReference type="EMBL" id="MYM86150.1"/>
    </source>
</evidence>
<feature type="domain" description="DUF4440" evidence="1">
    <location>
        <begin position="136"/>
        <end position="241"/>
    </location>
</feature>
<dbReference type="EMBL" id="WWCW01000005">
    <property type="protein sequence ID" value="MYM86150.1"/>
    <property type="molecule type" value="Genomic_DNA"/>
</dbReference>
<dbReference type="RefSeq" id="WP_161095427.1">
    <property type="nucleotide sequence ID" value="NZ_WWCW01000005.1"/>
</dbReference>
<dbReference type="InterPro" id="IPR032710">
    <property type="entry name" value="NTF2-like_dom_sf"/>
</dbReference>
<organism evidence="2 3">
    <name type="scientific">Duganella vulcania</name>
    <dbReference type="NCBI Taxonomy" id="2692166"/>
    <lineage>
        <taxon>Bacteria</taxon>
        <taxon>Pseudomonadati</taxon>
        <taxon>Pseudomonadota</taxon>
        <taxon>Betaproteobacteria</taxon>
        <taxon>Burkholderiales</taxon>
        <taxon>Oxalobacteraceae</taxon>
        <taxon>Telluria group</taxon>
        <taxon>Duganella</taxon>
    </lineage>
</organism>
<accession>A0A845FY38</accession>